<name>A0A7W7INF5_9CAUL</name>
<dbReference type="NCBIfam" id="TIGR01611">
    <property type="entry name" value="tail_tube"/>
    <property type="match status" value="1"/>
</dbReference>
<dbReference type="AlphaFoldDB" id="A0A7W7INF5"/>
<organism evidence="1 2">
    <name type="scientific">Brevundimonas bullata</name>
    <dbReference type="NCBI Taxonomy" id="13160"/>
    <lineage>
        <taxon>Bacteria</taxon>
        <taxon>Pseudomonadati</taxon>
        <taxon>Pseudomonadota</taxon>
        <taxon>Alphaproteobacteria</taxon>
        <taxon>Caulobacterales</taxon>
        <taxon>Caulobacteraceae</taxon>
        <taxon>Brevundimonas</taxon>
    </lineage>
</organism>
<gene>
    <name evidence="1" type="ORF">HNP32_001299</name>
</gene>
<dbReference type="Pfam" id="PF04985">
    <property type="entry name" value="Phage_tube"/>
    <property type="match status" value="1"/>
</dbReference>
<protein>
    <submittedName>
        <fullName evidence="1">P2 family phage contractile tail tube protein</fullName>
    </submittedName>
</protein>
<dbReference type="Proteomes" id="UP000539957">
    <property type="component" value="Unassembled WGS sequence"/>
</dbReference>
<keyword evidence="2" id="KW-1185">Reference proteome</keyword>
<comment type="caution">
    <text evidence="1">The sequence shown here is derived from an EMBL/GenBank/DDBJ whole genome shotgun (WGS) entry which is preliminary data.</text>
</comment>
<evidence type="ECO:0000313" key="1">
    <source>
        <dbReference type="EMBL" id="MBB4797575.1"/>
    </source>
</evidence>
<reference evidence="1 2" key="1">
    <citation type="submission" date="2020-08" db="EMBL/GenBank/DDBJ databases">
        <title>Functional genomics of gut bacteria from endangered species of beetles.</title>
        <authorList>
            <person name="Carlos-Shanley C."/>
        </authorList>
    </citation>
    <scope>NUCLEOTIDE SEQUENCE [LARGE SCALE GENOMIC DNA]</scope>
    <source>
        <strain evidence="1 2">S00123</strain>
    </source>
</reference>
<accession>A0A7W7INF5</accession>
<evidence type="ECO:0000313" key="2">
    <source>
        <dbReference type="Proteomes" id="UP000539957"/>
    </source>
</evidence>
<sequence>MNLPRKLKDMVVHGNGEAYIGEAKTFTRPPLEMEAEDWRGSGMIAPVKIFTGLQALEVEHTYGGEIPGLNRTFAEHQVDASQLRFTGAYQNAASGAYDHVEITVRGRTYAIDAGGDEVGGDTEVTYKTTCVYFKQVRNSRVEFEIDVMNKVFIVDGVDRLAEERRILGFA</sequence>
<dbReference type="InterPro" id="IPR006498">
    <property type="entry name" value="Tail_tube"/>
</dbReference>
<proteinExistence type="predicted"/>
<dbReference type="RefSeq" id="WP_184268277.1">
    <property type="nucleotide sequence ID" value="NZ_JACHKY010000002.1"/>
</dbReference>
<dbReference type="EMBL" id="JACHKY010000002">
    <property type="protein sequence ID" value="MBB4797575.1"/>
    <property type="molecule type" value="Genomic_DNA"/>
</dbReference>